<sequence>MQRYKEKTYAPNVSGIIFQKISKEPVALMQINPNFARTPLQASERIRSRGKQNENRKQQQSLQSQNRKQGKLHSDLLPDRLAVNQNCQSPFRLKTINARYVMLP</sequence>
<feature type="compositionally biased region" description="Low complexity" evidence="1">
    <location>
        <begin position="58"/>
        <end position="67"/>
    </location>
</feature>
<proteinExistence type="predicted"/>
<dbReference type="AlphaFoldDB" id="F0F746"/>
<dbReference type="Proteomes" id="UP000005697">
    <property type="component" value="Unassembled WGS sequence"/>
</dbReference>
<name>F0F746_9BACT</name>
<comment type="caution">
    <text evidence="2">The sequence shown here is derived from an EMBL/GenBank/DDBJ whole genome shotgun (WGS) entry which is preliminary data.</text>
</comment>
<evidence type="ECO:0000256" key="1">
    <source>
        <dbReference type="SAM" id="MobiDB-lite"/>
    </source>
</evidence>
<protein>
    <submittedName>
        <fullName evidence="2">Uncharacterized protein</fullName>
    </submittedName>
</protein>
<keyword evidence="3" id="KW-1185">Reference proteome</keyword>
<evidence type="ECO:0000313" key="2">
    <source>
        <dbReference type="EMBL" id="EGC20034.1"/>
    </source>
</evidence>
<evidence type="ECO:0000313" key="3">
    <source>
        <dbReference type="Proteomes" id="UP000005697"/>
    </source>
</evidence>
<feature type="region of interest" description="Disordered" evidence="1">
    <location>
        <begin position="37"/>
        <end position="77"/>
    </location>
</feature>
<feature type="compositionally biased region" description="Basic and acidic residues" evidence="1">
    <location>
        <begin position="44"/>
        <end position="57"/>
    </location>
</feature>
<accession>F0F746</accession>
<dbReference type="HOGENOM" id="CLU_2247598_0_0_10"/>
<dbReference type="EMBL" id="AEWX01000019">
    <property type="protein sequence ID" value="EGC20034.1"/>
    <property type="molecule type" value="Genomic_DNA"/>
</dbReference>
<reference evidence="2 3" key="1">
    <citation type="submission" date="2011-01" db="EMBL/GenBank/DDBJ databases">
        <authorList>
            <person name="Muzny D."/>
            <person name="Qin X."/>
            <person name="Deng J."/>
            <person name="Jiang H."/>
            <person name="Liu Y."/>
            <person name="Qu J."/>
            <person name="Song X.-Z."/>
            <person name="Zhang L."/>
            <person name="Thornton R."/>
            <person name="Coyle M."/>
            <person name="Francisco L."/>
            <person name="Jackson L."/>
            <person name="Javaid M."/>
            <person name="Korchina V."/>
            <person name="Kovar C."/>
            <person name="Mata R."/>
            <person name="Mathew T."/>
            <person name="Ngo R."/>
            <person name="Nguyen L."/>
            <person name="Nguyen N."/>
            <person name="Okwuonu G."/>
            <person name="Ongeri F."/>
            <person name="Pham C."/>
            <person name="Simmons D."/>
            <person name="Wilczek-Boney K."/>
            <person name="Hale W."/>
            <person name="Jakkamsetti A."/>
            <person name="Pham P."/>
            <person name="Ruth R."/>
            <person name="San Lucas F."/>
            <person name="Warren J."/>
            <person name="Zhang J."/>
            <person name="Zhao Z."/>
            <person name="Zhou C."/>
            <person name="Zhu D."/>
            <person name="Lee S."/>
            <person name="Bess C."/>
            <person name="Blankenburg K."/>
            <person name="Forbes L."/>
            <person name="Fu Q."/>
            <person name="Gubbala S."/>
            <person name="Hirani K."/>
            <person name="Jayaseelan J.C."/>
            <person name="Lara F."/>
            <person name="Munidasa M."/>
            <person name="Palculict T."/>
            <person name="Patil S."/>
            <person name="Pu L.-L."/>
            <person name="Saada N."/>
            <person name="Tang L."/>
            <person name="Weissenberger G."/>
            <person name="Zhu Y."/>
            <person name="Hemphill L."/>
            <person name="Shang Y."/>
            <person name="Youmans B."/>
            <person name="Ayvaz T."/>
            <person name="Ross M."/>
            <person name="Santibanez J."/>
            <person name="Aqrawi P."/>
            <person name="Gross S."/>
            <person name="Joshi V."/>
            <person name="Fowler G."/>
            <person name="Nazareth L."/>
            <person name="Reid J."/>
            <person name="Worley K."/>
            <person name="Petrosino J."/>
            <person name="Highlander S."/>
            <person name="Gibbs R."/>
        </authorList>
    </citation>
    <scope>NUCLEOTIDE SEQUENCE [LARGE SCALE GENOMIC DNA]</scope>
    <source>
        <strain evidence="2 3">DSM 16608</strain>
    </source>
</reference>
<gene>
    <name evidence="2" type="ORF">HMPREF9141_1413</name>
</gene>
<organism evidence="2 3">
    <name type="scientific">Prevotella multiformis DSM 16608</name>
    <dbReference type="NCBI Taxonomy" id="888743"/>
    <lineage>
        <taxon>Bacteria</taxon>
        <taxon>Pseudomonadati</taxon>
        <taxon>Bacteroidota</taxon>
        <taxon>Bacteroidia</taxon>
        <taxon>Bacteroidales</taxon>
        <taxon>Prevotellaceae</taxon>
        <taxon>Prevotella</taxon>
    </lineage>
</organism>